<feature type="domain" description="FAF" evidence="3">
    <location>
        <begin position="8"/>
        <end position="61"/>
    </location>
</feature>
<dbReference type="EMBL" id="LR862138">
    <property type="protein sequence ID" value="CAD1817905.1"/>
    <property type="molecule type" value="Genomic_DNA"/>
</dbReference>
<dbReference type="InterPro" id="IPR046431">
    <property type="entry name" value="FAF_dom"/>
</dbReference>
<protein>
    <recommendedName>
        <fullName evidence="3">FAF domain-containing protein</fullName>
    </recommendedName>
</protein>
<evidence type="ECO:0000259" key="3">
    <source>
        <dbReference type="Pfam" id="PF11250"/>
    </source>
</evidence>
<proteinExistence type="inferred from homology"/>
<evidence type="ECO:0000313" key="4">
    <source>
        <dbReference type="EMBL" id="CAD1817905.1"/>
    </source>
</evidence>
<dbReference type="InterPro" id="IPR021410">
    <property type="entry name" value="FAF"/>
</dbReference>
<dbReference type="Pfam" id="PF11250">
    <property type="entry name" value="FAF"/>
    <property type="match status" value="1"/>
</dbReference>
<accession>A0A6V7NH46</accession>
<organism evidence="4">
    <name type="scientific">Ananas comosus var. bracteatus</name>
    <name type="common">red pineapple</name>
    <dbReference type="NCBI Taxonomy" id="296719"/>
    <lineage>
        <taxon>Eukaryota</taxon>
        <taxon>Viridiplantae</taxon>
        <taxon>Streptophyta</taxon>
        <taxon>Embryophyta</taxon>
        <taxon>Tracheophyta</taxon>
        <taxon>Spermatophyta</taxon>
        <taxon>Magnoliopsida</taxon>
        <taxon>Liliopsida</taxon>
        <taxon>Poales</taxon>
        <taxon>Bromeliaceae</taxon>
        <taxon>Bromelioideae</taxon>
        <taxon>Ananas</taxon>
    </lineage>
</organism>
<evidence type="ECO:0000256" key="1">
    <source>
        <dbReference type="ARBA" id="ARBA00008690"/>
    </source>
</evidence>
<dbReference type="PANTHER" id="PTHR33155:SF9">
    <property type="entry name" value="FANTASTIC FOUR-LIKE PROTEIN (DUF3049)"/>
    <property type="match status" value="1"/>
</dbReference>
<gene>
    <name evidence="4" type="ORF">CB5_LOCUS1116</name>
</gene>
<sequence length="102" mass="11758">MKSRNGGEFPPSISSIGTNGRPWVYYQSIKEDGRCVIKEITIPCRECLHAVRENGRLLLHLGHLKNDNSEFGAQDEEDDEGKMGKEWKRRERILVKLTRMSD</sequence>
<comment type="similarity">
    <text evidence="1">Belongs to the fantastic four family.</text>
</comment>
<dbReference type="AlphaFoldDB" id="A0A6V7NH46"/>
<name>A0A6V7NH46_ANACO</name>
<reference evidence="4" key="1">
    <citation type="submission" date="2020-07" db="EMBL/GenBank/DDBJ databases">
        <authorList>
            <person name="Lin J."/>
        </authorList>
    </citation>
    <scope>NUCLEOTIDE SEQUENCE</scope>
</reference>
<dbReference type="PANTHER" id="PTHR33155">
    <property type="entry name" value="FANTASTIC FOUR-LIKE PROTEIN (DUF3049)"/>
    <property type="match status" value="1"/>
</dbReference>
<feature type="region of interest" description="Disordered" evidence="2">
    <location>
        <begin position="1"/>
        <end position="20"/>
    </location>
</feature>
<evidence type="ECO:0000256" key="2">
    <source>
        <dbReference type="SAM" id="MobiDB-lite"/>
    </source>
</evidence>